<keyword evidence="3" id="KW-1185">Reference proteome</keyword>
<feature type="region of interest" description="Disordered" evidence="1">
    <location>
        <begin position="144"/>
        <end position="165"/>
    </location>
</feature>
<dbReference type="Proteomes" id="UP000002499">
    <property type="component" value="Unassembled WGS sequence"/>
</dbReference>
<dbReference type="AlphaFoldDB" id="E9DSB8"/>
<evidence type="ECO:0000313" key="3">
    <source>
        <dbReference type="Proteomes" id="UP000002499"/>
    </source>
</evidence>
<protein>
    <submittedName>
        <fullName evidence="2">Uncharacterized protein</fullName>
    </submittedName>
</protein>
<evidence type="ECO:0000313" key="2">
    <source>
        <dbReference type="EMBL" id="EFY93278.1"/>
    </source>
</evidence>
<reference evidence="2 3" key="1">
    <citation type="journal article" date="2011" name="PLoS Genet.">
        <title>Genome sequencing and comparative transcriptomics of the model entomopathogenic fungi Metarhizium anisopliae and M. acridum.</title>
        <authorList>
            <person name="Gao Q."/>
            <person name="Jin K."/>
            <person name="Ying S.H."/>
            <person name="Zhang Y."/>
            <person name="Xiao G."/>
            <person name="Shang Y."/>
            <person name="Duan Z."/>
            <person name="Hu X."/>
            <person name="Xie X.Q."/>
            <person name="Zhou G."/>
            <person name="Peng G."/>
            <person name="Luo Z."/>
            <person name="Huang W."/>
            <person name="Wang B."/>
            <person name="Fang W."/>
            <person name="Wang S."/>
            <person name="Zhong Y."/>
            <person name="Ma L.J."/>
            <person name="St Leger R.J."/>
            <person name="Zhao G.P."/>
            <person name="Pei Y."/>
            <person name="Feng M.G."/>
            <person name="Xia Y."/>
            <person name="Wang C."/>
        </authorList>
    </citation>
    <scope>NUCLEOTIDE SEQUENCE [LARGE SCALE GENOMIC DNA]</scope>
    <source>
        <strain evidence="2 3">CQMa 102</strain>
    </source>
</reference>
<organism evidence="3">
    <name type="scientific">Metarhizium acridum (strain CQMa 102)</name>
    <dbReference type="NCBI Taxonomy" id="655827"/>
    <lineage>
        <taxon>Eukaryota</taxon>
        <taxon>Fungi</taxon>
        <taxon>Dikarya</taxon>
        <taxon>Ascomycota</taxon>
        <taxon>Pezizomycotina</taxon>
        <taxon>Sordariomycetes</taxon>
        <taxon>Hypocreomycetidae</taxon>
        <taxon>Hypocreales</taxon>
        <taxon>Clavicipitaceae</taxon>
        <taxon>Metarhizium</taxon>
    </lineage>
</organism>
<evidence type="ECO:0000256" key="1">
    <source>
        <dbReference type="SAM" id="MobiDB-lite"/>
    </source>
</evidence>
<feature type="compositionally biased region" description="Acidic residues" evidence="1">
    <location>
        <begin position="274"/>
        <end position="284"/>
    </location>
</feature>
<feature type="compositionally biased region" description="Polar residues" evidence="1">
    <location>
        <begin position="144"/>
        <end position="161"/>
    </location>
</feature>
<dbReference type="eggNOG" id="ENOG502SMUJ">
    <property type="taxonomic scope" value="Eukaryota"/>
</dbReference>
<feature type="compositionally biased region" description="Polar residues" evidence="1">
    <location>
        <begin position="313"/>
        <end position="332"/>
    </location>
</feature>
<accession>E9DSB8</accession>
<sequence length="354" mass="38625">MAPFFYSVAVDGQSRIKTTQSELSMATVVVSNLTGLMTGGMYILLRSSKIGKLGPKGYFEFDRKRSIRHPKSSPPHSFIFTRQMKQPVPLSTQLPPARRQESSLYTTQDVELGLGPVHALTSDEPPKPDGMAEAFAVGVATTTPGPVSSQEAHPRKNSTYNIFPRDTVSDKPMYTLPATAYMSSSKEDKDQAVNPFDDELLPPPTIRLSGSRHNRESSLGTSATVPIGIRVSNINDMPSVQSYYEVPPSPRAMTPTQPVSSAPVPQIPDTLAISEDEASEEDDDKQLPPVPLALLKKQPVKEVDEEEIRLSPTVYSPQRTPSKTKTKASSPTARPVGPTHSPESFSPVNEAEWI</sequence>
<dbReference type="InParanoid" id="E9DSB8"/>
<dbReference type="OrthoDB" id="5368516at2759"/>
<name>E9DSB8_METAQ</name>
<feature type="region of interest" description="Disordered" evidence="1">
    <location>
        <begin position="182"/>
        <end position="203"/>
    </location>
</feature>
<dbReference type="EMBL" id="GL698471">
    <property type="protein sequence ID" value="EFY93278.1"/>
    <property type="molecule type" value="Genomic_DNA"/>
</dbReference>
<feature type="region of interest" description="Disordered" evidence="1">
    <location>
        <begin position="242"/>
        <end position="354"/>
    </location>
</feature>
<dbReference type="HOGENOM" id="CLU_844898_0_0_1"/>
<gene>
    <name evidence="2" type="ORF">MAC_00516</name>
</gene>
<proteinExistence type="predicted"/>